<dbReference type="Proteomes" id="UP001218188">
    <property type="component" value="Unassembled WGS sequence"/>
</dbReference>
<feature type="region of interest" description="Disordered" evidence="1">
    <location>
        <begin position="1"/>
        <end position="72"/>
    </location>
</feature>
<protein>
    <submittedName>
        <fullName evidence="3">Uncharacterized protein</fullName>
    </submittedName>
</protein>
<keyword evidence="4" id="KW-1185">Reference proteome</keyword>
<evidence type="ECO:0000256" key="2">
    <source>
        <dbReference type="SAM" id="Phobius"/>
    </source>
</evidence>
<feature type="compositionally biased region" description="Polar residues" evidence="1">
    <location>
        <begin position="35"/>
        <end position="52"/>
    </location>
</feature>
<evidence type="ECO:0000313" key="4">
    <source>
        <dbReference type="Proteomes" id="UP001218188"/>
    </source>
</evidence>
<evidence type="ECO:0000256" key="1">
    <source>
        <dbReference type="SAM" id="MobiDB-lite"/>
    </source>
</evidence>
<gene>
    <name evidence="3" type="ORF">C8F04DRAFT_1269702</name>
</gene>
<dbReference type="AlphaFoldDB" id="A0AAD6SGB7"/>
<feature type="compositionally biased region" description="Basic and acidic residues" evidence="1">
    <location>
        <begin position="300"/>
        <end position="312"/>
    </location>
</feature>
<name>A0AAD6SGB7_9AGAR</name>
<feature type="region of interest" description="Disordered" evidence="1">
    <location>
        <begin position="281"/>
        <end position="368"/>
    </location>
</feature>
<sequence length="368" mass="39115">MDTSSPFSGVHLETSRGATSSQIVRLPSWRPRQHGSGTPRSSSTNIVLTNHTPPSPVAPPRVEEPCSLKNNKSNTRVTDELLANKSFQHLIRFGNFSFFIFAPILFFIALAITHLPAHADTDLHIEFFDTPRHAYTDMATALNTLPAIPRVCSTPPAPSNTVQNATTAAAHTTKTMCAVSDVLADAKENVRAANQMLHVFCIQGEPTPHTGHDTRCVGFAAHSPMGRGCGGGMVGSSSSTGATAPASSAAAARAAGASPACQYLATRAIVFHLPLARIPSLPSSSSLTSPSPFPSPPNLERPHINDNDAHRDEDEDDGLISRMQKHHERKAARVPSVELTGWPSGGVTLPAWVKPEPGTLIGRAPKHA</sequence>
<keyword evidence="2" id="KW-0472">Membrane</keyword>
<feature type="transmembrane region" description="Helical" evidence="2">
    <location>
        <begin position="93"/>
        <end position="115"/>
    </location>
</feature>
<feature type="compositionally biased region" description="Basic residues" evidence="1">
    <location>
        <begin position="323"/>
        <end position="332"/>
    </location>
</feature>
<dbReference type="EMBL" id="JARJCM010000161">
    <property type="protein sequence ID" value="KAJ7024957.1"/>
    <property type="molecule type" value="Genomic_DNA"/>
</dbReference>
<keyword evidence="2" id="KW-0812">Transmembrane</keyword>
<proteinExistence type="predicted"/>
<comment type="caution">
    <text evidence="3">The sequence shown here is derived from an EMBL/GenBank/DDBJ whole genome shotgun (WGS) entry which is preliminary data.</text>
</comment>
<accession>A0AAD6SGB7</accession>
<keyword evidence="2" id="KW-1133">Transmembrane helix</keyword>
<reference evidence="3" key="1">
    <citation type="submission" date="2023-03" db="EMBL/GenBank/DDBJ databases">
        <title>Massive genome expansion in bonnet fungi (Mycena s.s.) driven by repeated elements and novel gene families across ecological guilds.</title>
        <authorList>
            <consortium name="Lawrence Berkeley National Laboratory"/>
            <person name="Harder C.B."/>
            <person name="Miyauchi S."/>
            <person name="Viragh M."/>
            <person name="Kuo A."/>
            <person name="Thoen E."/>
            <person name="Andreopoulos B."/>
            <person name="Lu D."/>
            <person name="Skrede I."/>
            <person name="Drula E."/>
            <person name="Henrissat B."/>
            <person name="Morin E."/>
            <person name="Kohler A."/>
            <person name="Barry K."/>
            <person name="LaButti K."/>
            <person name="Morin E."/>
            <person name="Salamov A."/>
            <person name="Lipzen A."/>
            <person name="Mereny Z."/>
            <person name="Hegedus B."/>
            <person name="Baldrian P."/>
            <person name="Stursova M."/>
            <person name="Weitz H."/>
            <person name="Taylor A."/>
            <person name="Grigoriev I.V."/>
            <person name="Nagy L.G."/>
            <person name="Martin F."/>
            <person name="Kauserud H."/>
        </authorList>
    </citation>
    <scope>NUCLEOTIDE SEQUENCE</scope>
    <source>
        <strain evidence="3">CBHHK200</strain>
    </source>
</reference>
<feature type="compositionally biased region" description="Low complexity" evidence="1">
    <location>
        <begin position="281"/>
        <end position="290"/>
    </location>
</feature>
<evidence type="ECO:0000313" key="3">
    <source>
        <dbReference type="EMBL" id="KAJ7024957.1"/>
    </source>
</evidence>
<organism evidence="3 4">
    <name type="scientific">Mycena alexandri</name>
    <dbReference type="NCBI Taxonomy" id="1745969"/>
    <lineage>
        <taxon>Eukaryota</taxon>
        <taxon>Fungi</taxon>
        <taxon>Dikarya</taxon>
        <taxon>Basidiomycota</taxon>
        <taxon>Agaricomycotina</taxon>
        <taxon>Agaricomycetes</taxon>
        <taxon>Agaricomycetidae</taxon>
        <taxon>Agaricales</taxon>
        <taxon>Marasmiineae</taxon>
        <taxon>Mycenaceae</taxon>
        <taxon>Mycena</taxon>
    </lineage>
</organism>